<dbReference type="NCBIfam" id="TIGR00383">
    <property type="entry name" value="corA"/>
    <property type="match status" value="1"/>
</dbReference>
<feature type="transmembrane region" description="Helical" evidence="8">
    <location>
        <begin position="267"/>
        <end position="286"/>
    </location>
</feature>
<evidence type="ECO:0000256" key="5">
    <source>
        <dbReference type="ARBA" id="ARBA00022692"/>
    </source>
</evidence>
<comment type="function">
    <text evidence="8">Mediates influx of magnesium ions.</text>
</comment>
<evidence type="ECO:0000256" key="6">
    <source>
        <dbReference type="ARBA" id="ARBA00022989"/>
    </source>
</evidence>
<dbReference type="InterPro" id="IPR002523">
    <property type="entry name" value="MgTranspt_CorA/ZnTranspt_ZntB"/>
</dbReference>
<feature type="transmembrane region" description="Helical" evidence="8">
    <location>
        <begin position="298"/>
        <end position="316"/>
    </location>
</feature>
<dbReference type="InterPro" id="IPR045863">
    <property type="entry name" value="CorA_TM1_TM2"/>
</dbReference>
<protein>
    <recommendedName>
        <fullName evidence="8">Magnesium transport protein CorA</fullName>
    </recommendedName>
</protein>
<keyword evidence="4 8" id="KW-1003">Cell membrane</keyword>
<organism evidence="9 10">
    <name type="scientific">Variovorax ginsengisoli</name>
    <dbReference type="NCBI Taxonomy" id="363844"/>
    <lineage>
        <taxon>Bacteria</taxon>
        <taxon>Pseudomonadati</taxon>
        <taxon>Pseudomonadota</taxon>
        <taxon>Betaproteobacteria</taxon>
        <taxon>Burkholderiales</taxon>
        <taxon>Comamonadaceae</taxon>
        <taxon>Variovorax</taxon>
    </lineage>
</organism>
<dbReference type="InterPro" id="IPR004488">
    <property type="entry name" value="Mg/Co-transport_prot_CorA"/>
</dbReference>
<reference evidence="9" key="1">
    <citation type="submission" date="2023-06" db="EMBL/GenBank/DDBJ databases">
        <authorList>
            <person name="Jiang Y."/>
            <person name="Liu Q."/>
        </authorList>
    </citation>
    <scope>NUCLEOTIDE SEQUENCE</scope>
    <source>
        <strain evidence="9">CGMCC 1.12090</strain>
    </source>
</reference>
<keyword evidence="3 8" id="KW-0813">Transport</keyword>
<dbReference type="CDD" id="cd12830">
    <property type="entry name" value="MtCorA-like"/>
    <property type="match status" value="1"/>
</dbReference>
<dbReference type="PANTHER" id="PTHR46494">
    <property type="entry name" value="CORA FAMILY METAL ION TRANSPORTER (EUROFUNG)"/>
    <property type="match status" value="1"/>
</dbReference>
<evidence type="ECO:0000256" key="3">
    <source>
        <dbReference type="ARBA" id="ARBA00022448"/>
    </source>
</evidence>
<accession>A0ABT8SAB9</accession>
<keyword evidence="10" id="KW-1185">Reference proteome</keyword>
<evidence type="ECO:0000313" key="10">
    <source>
        <dbReference type="Proteomes" id="UP001169027"/>
    </source>
</evidence>
<evidence type="ECO:0000313" key="9">
    <source>
        <dbReference type="EMBL" id="MDO1535870.1"/>
    </source>
</evidence>
<dbReference type="Proteomes" id="UP001169027">
    <property type="component" value="Unassembled WGS sequence"/>
</dbReference>
<dbReference type="EMBL" id="JAUKVY010000023">
    <property type="protein sequence ID" value="MDO1535870.1"/>
    <property type="molecule type" value="Genomic_DNA"/>
</dbReference>
<keyword evidence="8" id="KW-0460">Magnesium</keyword>
<name>A0ABT8SAB9_9BURK</name>
<evidence type="ECO:0000256" key="8">
    <source>
        <dbReference type="RuleBase" id="RU362010"/>
    </source>
</evidence>
<comment type="caution">
    <text evidence="9">The sequence shown here is derived from an EMBL/GenBank/DDBJ whole genome shotgun (WGS) entry which is preliminary data.</text>
</comment>
<comment type="similarity">
    <text evidence="2 8">Belongs to the CorA metal ion transporter (MIT) (TC 1.A.35) family.</text>
</comment>
<dbReference type="RefSeq" id="WP_301813708.1">
    <property type="nucleotide sequence ID" value="NZ_JAUJZH010000023.1"/>
</dbReference>
<evidence type="ECO:0000256" key="4">
    <source>
        <dbReference type="ARBA" id="ARBA00022475"/>
    </source>
</evidence>
<evidence type="ECO:0000256" key="7">
    <source>
        <dbReference type="ARBA" id="ARBA00023136"/>
    </source>
</evidence>
<proteinExistence type="inferred from homology"/>
<evidence type="ECO:0000256" key="1">
    <source>
        <dbReference type="ARBA" id="ARBA00004651"/>
    </source>
</evidence>
<keyword evidence="8" id="KW-0406">Ion transport</keyword>
<comment type="subcellular location">
    <subcellularLocation>
        <location evidence="1">Cell membrane</location>
        <topology evidence="1">Multi-pass membrane protein</topology>
    </subcellularLocation>
    <subcellularLocation>
        <location evidence="8">Membrane</location>
        <topology evidence="8">Multi-pass membrane protein</topology>
    </subcellularLocation>
</comment>
<dbReference type="InterPro" id="IPR045861">
    <property type="entry name" value="CorA_cytoplasmic_dom"/>
</dbReference>
<sequence length="324" mass="36361">MLINCVVYQDGSKLADIPISEISDYLSRPGCFVWVALHEATPAELAELQQEFDLHPLAVEDAQHGHQRPKVEEYADSLFAVMHLLEPDGLDQGELGVGEVDVFVGRNYVVSVRNRSEHGFVEVRQRCEREPDLLRQGPGFVLYALMDAVVDRYFPVIDALEVELEKIEMRIFTKGSARESIERLYALKRRLTVLKHAVAPLLEGVGKLHGGRVPQICAGSQEYFRDVVDHLGRINASVDASRDTIGTAISVNLSMVTIEDGEVTKRLAAWAAIFAVCTAFAGIWGMNFQHMPELQWRFGYPLALLLIAAISGYLYYRFRRAGWV</sequence>
<dbReference type="PANTHER" id="PTHR46494:SF1">
    <property type="entry name" value="CORA FAMILY METAL ION TRANSPORTER (EUROFUNG)"/>
    <property type="match status" value="1"/>
</dbReference>
<dbReference type="SUPFAM" id="SSF144083">
    <property type="entry name" value="Magnesium transport protein CorA, transmembrane region"/>
    <property type="match status" value="1"/>
</dbReference>
<dbReference type="Pfam" id="PF01544">
    <property type="entry name" value="CorA"/>
    <property type="match status" value="1"/>
</dbReference>
<dbReference type="Gene3D" id="3.30.460.20">
    <property type="entry name" value="CorA soluble domain-like"/>
    <property type="match status" value="1"/>
</dbReference>
<dbReference type="SUPFAM" id="SSF143865">
    <property type="entry name" value="CorA soluble domain-like"/>
    <property type="match status" value="1"/>
</dbReference>
<evidence type="ECO:0000256" key="2">
    <source>
        <dbReference type="ARBA" id="ARBA00009765"/>
    </source>
</evidence>
<keyword evidence="7 8" id="KW-0472">Membrane</keyword>
<keyword evidence="5 8" id="KW-0812">Transmembrane</keyword>
<keyword evidence="6 8" id="KW-1133">Transmembrane helix</keyword>
<gene>
    <name evidence="8 9" type="primary">corA</name>
    <name evidence="9" type="ORF">Q2T77_26650</name>
</gene>
<dbReference type="Gene3D" id="1.20.58.340">
    <property type="entry name" value="Magnesium transport protein CorA, transmembrane region"/>
    <property type="match status" value="2"/>
</dbReference>